<reference evidence="2 3" key="1">
    <citation type="journal article" date="2016" name="Genome Biol. Evol.">
        <title>Divergent and convergent evolution of fungal pathogenicity.</title>
        <authorList>
            <person name="Shang Y."/>
            <person name="Xiao G."/>
            <person name="Zheng P."/>
            <person name="Cen K."/>
            <person name="Zhan S."/>
            <person name="Wang C."/>
        </authorList>
    </citation>
    <scope>NUCLEOTIDE SEQUENCE [LARGE SCALE GENOMIC DNA]</scope>
    <source>
        <strain evidence="2 3">RCEF 264</strain>
    </source>
</reference>
<keyword evidence="3" id="KW-1185">Reference proteome</keyword>
<dbReference type="Proteomes" id="UP000076874">
    <property type="component" value="Unassembled WGS sequence"/>
</dbReference>
<evidence type="ECO:0000256" key="1">
    <source>
        <dbReference type="SAM" id="MobiDB-lite"/>
    </source>
</evidence>
<feature type="region of interest" description="Disordered" evidence="1">
    <location>
        <begin position="266"/>
        <end position="299"/>
    </location>
</feature>
<feature type="compositionally biased region" description="Low complexity" evidence="1">
    <location>
        <begin position="54"/>
        <end position="63"/>
    </location>
</feature>
<feature type="compositionally biased region" description="Gly residues" evidence="1">
    <location>
        <begin position="132"/>
        <end position="141"/>
    </location>
</feature>
<feature type="region of interest" description="Disordered" evidence="1">
    <location>
        <begin position="1"/>
        <end position="42"/>
    </location>
</feature>
<feature type="region of interest" description="Disordered" evidence="1">
    <location>
        <begin position="331"/>
        <end position="363"/>
    </location>
</feature>
<dbReference type="EMBL" id="AZHD01000003">
    <property type="protein sequence ID" value="OAA65712.1"/>
    <property type="molecule type" value="Genomic_DNA"/>
</dbReference>
<evidence type="ECO:0000313" key="3">
    <source>
        <dbReference type="Proteomes" id="UP000076874"/>
    </source>
</evidence>
<feature type="compositionally biased region" description="Polar residues" evidence="1">
    <location>
        <begin position="11"/>
        <end position="28"/>
    </location>
</feature>
<feature type="region of interest" description="Disordered" evidence="1">
    <location>
        <begin position="54"/>
        <end position="78"/>
    </location>
</feature>
<organism evidence="2 3">
    <name type="scientific">Niveomyces insectorum RCEF 264</name>
    <dbReference type="NCBI Taxonomy" id="1081102"/>
    <lineage>
        <taxon>Eukaryota</taxon>
        <taxon>Fungi</taxon>
        <taxon>Dikarya</taxon>
        <taxon>Ascomycota</taxon>
        <taxon>Pezizomycotina</taxon>
        <taxon>Sordariomycetes</taxon>
        <taxon>Hypocreomycetidae</taxon>
        <taxon>Hypocreales</taxon>
        <taxon>Cordycipitaceae</taxon>
        <taxon>Niveomyces</taxon>
    </lineage>
</organism>
<protein>
    <recommendedName>
        <fullName evidence="4">Tafazzin</fullName>
    </recommendedName>
</protein>
<evidence type="ECO:0000313" key="2">
    <source>
        <dbReference type="EMBL" id="OAA65712.1"/>
    </source>
</evidence>
<comment type="caution">
    <text evidence="2">The sequence shown here is derived from an EMBL/GenBank/DDBJ whole genome shotgun (WGS) entry which is preliminary data.</text>
</comment>
<sequence length="596" mass="63066">MPKRRHWAQYSKPQTTAPHSLESSGRQSNVHHEEPQARSVNELLARLRNASFATSAAGAASASDGGGSSSGMASPAAGARLPSLSPVPMVSPSVPPEIAQILLPTPPPGFVGPAMLAAAPTAPGPVIHGAAGPPGGRGQGVGRRRLPPGPAPPPSWLAQSRHAPRRLPGVDQNQANEASRHADLRLLHQRIGMLEIASVPTPGSLVDVVLRKMVLSWDVQRHFNQHHLPYLQGGLKAALVSYLGGLGENGGGGVSIGDLRSLLLPTQTPSPVANDTADISNGESDDDGDSGAAFGASLPPSPSTLNEDFHYLDLTGSVGRSVSIKEVNDLLFPSRPPAAGPKDRGRGSSVVGDGGRPKTKDARNATYDTVLESWDAPDVVSPPRPLLPNLTHLSLALAPPTGGYGAPVPHASWRQLLAFAAHLPRLTHLSLAYWPEPTLTPNAKFATVVSPQGRRLQYGGTGPYSHSLDNDWAEAVLLVRRLSKALYGLEYLDLTGCAAWFPALMHRVDEGQQVDWVGDWGKVTTLVLRCGAGRPGLRTGVDGDEHEDDNENSLQPGDVVVRQVNAASEAKLIERHIRQQRAGQGRFITVVSDKKR</sequence>
<dbReference type="AlphaFoldDB" id="A0A162J9L3"/>
<evidence type="ECO:0008006" key="4">
    <source>
        <dbReference type="Google" id="ProtNLM"/>
    </source>
</evidence>
<feature type="region of interest" description="Disordered" evidence="1">
    <location>
        <begin position="125"/>
        <end position="160"/>
    </location>
</feature>
<dbReference type="OrthoDB" id="5278911at2759"/>
<dbReference type="STRING" id="1081102.A0A162J9L3"/>
<name>A0A162J9L3_9HYPO</name>
<feature type="compositionally biased region" description="Polar residues" evidence="1">
    <location>
        <begin position="266"/>
        <end position="282"/>
    </location>
</feature>
<proteinExistence type="predicted"/>
<accession>A0A162J9L3</accession>
<gene>
    <name evidence="2" type="ORF">SPI_02499</name>
</gene>